<feature type="region of interest" description="Disordered" evidence="1">
    <location>
        <begin position="111"/>
        <end position="163"/>
    </location>
</feature>
<feature type="compositionally biased region" description="Polar residues" evidence="1">
    <location>
        <begin position="187"/>
        <end position="206"/>
    </location>
</feature>
<name>A0ABQ7PRL7_PLUXY</name>
<feature type="domain" description="UDENN" evidence="2">
    <location>
        <begin position="895"/>
        <end position="1335"/>
    </location>
</feature>
<dbReference type="Pfam" id="PF02141">
    <property type="entry name" value="DENN"/>
    <property type="match status" value="1"/>
</dbReference>
<keyword evidence="4" id="KW-1185">Reference proteome</keyword>
<dbReference type="InterPro" id="IPR005113">
    <property type="entry name" value="uDENN_dom"/>
</dbReference>
<evidence type="ECO:0000256" key="1">
    <source>
        <dbReference type="SAM" id="MobiDB-lite"/>
    </source>
</evidence>
<feature type="region of interest" description="Disordered" evidence="1">
    <location>
        <begin position="371"/>
        <end position="400"/>
    </location>
</feature>
<dbReference type="EMBL" id="JAHIBW010000030">
    <property type="protein sequence ID" value="KAG7295619.1"/>
    <property type="molecule type" value="Genomic_DNA"/>
</dbReference>
<evidence type="ECO:0000259" key="2">
    <source>
        <dbReference type="PROSITE" id="PS50211"/>
    </source>
</evidence>
<dbReference type="PROSITE" id="PS50211">
    <property type="entry name" value="DENN"/>
    <property type="match status" value="1"/>
</dbReference>
<dbReference type="Gene3D" id="3.40.50.11500">
    <property type="match status" value="1"/>
</dbReference>
<feature type="region of interest" description="Disordered" evidence="1">
    <location>
        <begin position="231"/>
        <end position="263"/>
    </location>
</feature>
<feature type="compositionally biased region" description="Basic and acidic residues" evidence="1">
    <location>
        <begin position="233"/>
        <end position="245"/>
    </location>
</feature>
<proteinExistence type="predicted"/>
<dbReference type="Pfam" id="PF03455">
    <property type="entry name" value="dDENN"/>
    <property type="match status" value="1"/>
</dbReference>
<organism evidence="3 4">
    <name type="scientific">Plutella xylostella</name>
    <name type="common">Diamondback moth</name>
    <name type="synonym">Plutella maculipennis</name>
    <dbReference type="NCBI Taxonomy" id="51655"/>
    <lineage>
        <taxon>Eukaryota</taxon>
        <taxon>Metazoa</taxon>
        <taxon>Ecdysozoa</taxon>
        <taxon>Arthropoda</taxon>
        <taxon>Hexapoda</taxon>
        <taxon>Insecta</taxon>
        <taxon>Pterygota</taxon>
        <taxon>Neoptera</taxon>
        <taxon>Endopterygota</taxon>
        <taxon>Lepidoptera</taxon>
        <taxon>Glossata</taxon>
        <taxon>Ditrysia</taxon>
        <taxon>Yponomeutoidea</taxon>
        <taxon>Plutellidae</taxon>
        <taxon>Plutella</taxon>
    </lineage>
</organism>
<accession>A0ABQ7PRL7</accession>
<comment type="caution">
    <text evidence="3">The sequence shown here is derived from an EMBL/GenBank/DDBJ whole genome shotgun (WGS) entry which is preliminary data.</text>
</comment>
<feature type="region of interest" description="Disordered" evidence="1">
    <location>
        <begin position="76"/>
        <end position="95"/>
    </location>
</feature>
<sequence length="1406" mass="159032">MISRSTNRVQAIKSKFENLNSDTEELITRTKSVKVPIKQLSKQGEAPGSFLYKNVVKDYNDKENSSQNLDISLEEEKKCSDSDTSDDALNPNTSYLHTKSDVRRSLYDVKKSLSRQTSDPGKKLHRSHAFRCDRTQKLSPSPKRHDSCNGRSETSDFTLRGEKRLSKDRLRRLGNVLEGQMKKENFSISGCSQNTGTPENDQSNVSMPYCSISDKDVPQHILDQYAKVIKSKNKSDSPIENKQDALSDSGVSSETENLDEDRCRLRKLKENDFSSDSNLPAKLLQPQLINKEDEVNVSSETIRLEKKNPHLVLTDTLKKALKQPLPPGPPPKKPPRVFANSPIPEGNENVTPVKKDPKKMLEKLEQVLQQRESLQSLQKPSSVHEAKSPTPDHTKPPQNKNINVYDIAETNLRPKPSEIHYLCTNIIDITQRTLLLSNDSASKNTTDALKNCFTSFNCAMNAKHISTASLPYTKLSDSSLNTNSLSSCFGNTVDKKPPLSSFSIPVNKSEFNVPKEEHIYDVPFVGNDEKSEGFKSATSEKQFRHSSVNYGVVKCEVNGMLSRSMDNLKLGSFTEDEKIYDIPCNSSPEPETISKPKFEFDKLRSNFETGFQNSDTEKTVTQNNDFQTIDKGINTKQTETNETVVKPVPLKPKPVLVKMASDSKMCKSSENLSEEFRTARRNIERKIATESRRYQKKERNATALNSGIGLCIAKRDRKDQLDVDRENLNRLMNEIYETVSAACRMDEQRPSKFPTEADSTSEDSIKLTRSLTEKRKNYVRRVSSRAACLDPKSRTRFRHQTSICSYKSETLENNPYSTFRSWKSFRTSQNNVNKMADVDRRDSTDSKFNLTDSSGNLLSMKGDLDLSMDNLSLDDKAGCLDIQLPFEPREKGLFDVCLLVGLNYMTGQAYVKSVFPSQVSVPPHIENLIFPETLNAEATDYEQAAEHNQTYSLVLTDEKGERNYGYCRRVLPEGAACCLPLCYCIIGRYRAPGFYYKVLKEIESHHGSSEIEMNVVLQQLFETDFPNPGEEITLQYTPKNLTLTDLTRSKTLPDQRRSESVKTNSVSECYDVENNNSVKKVLVSVQSVRMNLLKRPIEPRVDEGGLSVLLDTLGAGLLIKVFGSLLLERKVVLISDSLSQLSGCMEGLQQILYPFVWQQPLISVVPEELRREVLEAPLPILAGCLRGGKDEDLGFEEGMLIDITGDSAKVLCFQGDEATILPAGCYKTLKTTLQMESSRNMQKVDREDVRTRNVFISEAFLRFFMSVLAQFHRHFVEREILEGELGKAGVVFEKEAFLKSASSKQQQYFLEWFTETAMFNHFIQNMAVCYKYRDAPSSGQPLDYSTIEGIVDAPLPNFYELFEERLTRNTKKNSTKSLENNSKSNYKSAMNKKVKLLKSKLRDLVT</sequence>
<feature type="region of interest" description="Disordered" evidence="1">
    <location>
        <begin position="187"/>
        <end position="208"/>
    </location>
</feature>
<dbReference type="SMART" id="SM00801">
    <property type="entry name" value="dDENN"/>
    <property type="match status" value="1"/>
</dbReference>
<dbReference type="Proteomes" id="UP000823941">
    <property type="component" value="Chromosome 30"/>
</dbReference>
<dbReference type="SMART" id="SM00800">
    <property type="entry name" value="uDENN"/>
    <property type="match status" value="1"/>
</dbReference>
<dbReference type="Pfam" id="PF03456">
    <property type="entry name" value="uDENN"/>
    <property type="match status" value="1"/>
</dbReference>
<dbReference type="InterPro" id="IPR005112">
    <property type="entry name" value="dDENN_dom"/>
</dbReference>
<dbReference type="InterPro" id="IPR051942">
    <property type="entry name" value="DENN_domain_containing_2"/>
</dbReference>
<gene>
    <name evidence="3" type="ORF">JYU34_021892</name>
</gene>
<dbReference type="Gene3D" id="3.30.450.200">
    <property type="match status" value="1"/>
</dbReference>
<feature type="compositionally biased region" description="Polar residues" evidence="1">
    <location>
        <begin position="246"/>
        <end position="255"/>
    </location>
</feature>
<feature type="compositionally biased region" description="Basic and acidic residues" evidence="1">
    <location>
        <begin position="382"/>
        <end position="395"/>
    </location>
</feature>
<dbReference type="PANTHER" id="PTHR15288:SF0">
    <property type="entry name" value="UDENN DOMAIN-CONTAINING PROTEIN"/>
    <property type="match status" value="1"/>
</dbReference>
<dbReference type="SMART" id="SM00799">
    <property type="entry name" value="DENN"/>
    <property type="match status" value="1"/>
</dbReference>
<evidence type="ECO:0000313" key="3">
    <source>
        <dbReference type="EMBL" id="KAG7295619.1"/>
    </source>
</evidence>
<feature type="region of interest" description="Disordered" evidence="1">
    <location>
        <begin position="322"/>
        <end position="357"/>
    </location>
</feature>
<dbReference type="InterPro" id="IPR037516">
    <property type="entry name" value="Tripartite_DENN"/>
</dbReference>
<dbReference type="InterPro" id="IPR001194">
    <property type="entry name" value="cDENN_dom"/>
</dbReference>
<feature type="compositionally biased region" description="Polar residues" evidence="1">
    <location>
        <begin position="371"/>
        <end position="381"/>
    </location>
</feature>
<dbReference type="InterPro" id="IPR043153">
    <property type="entry name" value="DENN_C"/>
</dbReference>
<dbReference type="PANTHER" id="PTHR15288">
    <property type="entry name" value="DENN DOMAIN-CONTAINING PROTEIN 2"/>
    <property type="match status" value="1"/>
</dbReference>
<reference evidence="3 4" key="1">
    <citation type="submission" date="2021-06" db="EMBL/GenBank/DDBJ databases">
        <title>A haploid diamondback moth (Plutella xylostella L.) genome assembly resolves 31 chromosomes and identifies a diamide resistance mutation.</title>
        <authorList>
            <person name="Ward C.M."/>
            <person name="Perry K.D."/>
            <person name="Baker G."/>
            <person name="Powis K."/>
            <person name="Heckel D.G."/>
            <person name="Baxter S.W."/>
        </authorList>
    </citation>
    <scope>NUCLEOTIDE SEQUENCE [LARGE SCALE GENOMIC DNA]</scope>
    <source>
        <strain evidence="3 4">LV</strain>
        <tissue evidence="3">Single pupa</tissue>
    </source>
</reference>
<protein>
    <recommendedName>
        <fullName evidence="2">UDENN domain-containing protein</fullName>
    </recommendedName>
</protein>
<evidence type="ECO:0000313" key="4">
    <source>
        <dbReference type="Proteomes" id="UP000823941"/>
    </source>
</evidence>